<reference evidence="1 2" key="1">
    <citation type="submission" date="2018-06" db="EMBL/GenBank/DDBJ databases">
        <title>Freshwater and sediment microbial communities from various areas in North America, analyzing microbe dynamics in response to fracking.</title>
        <authorList>
            <person name="Lamendella R."/>
        </authorList>
    </citation>
    <scope>NUCLEOTIDE SEQUENCE [LARGE SCALE GENOMIC DNA]</scope>
    <source>
        <strain evidence="1 2">97B</strain>
    </source>
</reference>
<organism evidence="1 2">
    <name type="scientific">Rossellomorea aquimaris</name>
    <dbReference type="NCBI Taxonomy" id="189382"/>
    <lineage>
        <taxon>Bacteria</taxon>
        <taxon>Bacillati</taxon>
        <taxon>Bacillota</taxon>
        <taxon>Bacilli</taxon>
        <taxon>Bacillales</taxon>
        <taxon>Bacillaceae</taxon>
        <taxon>Rossellomorea</taxon>
    </lineage>
</organism>
<evidence type="ECO:0000313" key="2">
    <source>
        <dbReference type="Proteomes" id="UP000252118"/>
    </source>
</evidence>
<dbReference type="Proteomes" id="UP000252118">
    <property type="component" value="Unassembled WGS sequence"/>
</dbReference>
<dbReference type="EMBL" id="QNRJ01000009">
    <property type="protein sequence ID" value="RBP03380.1"/>
    <property type="molecule type" value="Genomic_DNA"/>
</dbReference>
<protein>
    <submittedName>
        <fullName evidence="1">Uncharacterized protein</fullName>
    </submittedName>
</protein>
<evidence type="ECO:0000313" key="1">
    <source>
        <dbReference type="EMBL" id="RBP03380.1"/>
    </source>
</evidence>
<name>A0A366ENX3_9BACI</name>
<proteinExistence type="predicted"/>
<gene>
    <name evidence="1" type="ORF">DET59_10972</name>
</gene>
<accession>A0A366ENX3</accession>
<comment type="caution">
    <text evidence="1">The sequence shown here is derived from an EMBL/GenBank/DDBJ whole genome shotgun (WGS) entry which is preliminary data.</text>
</comment>
<sequence>MPLIPRQGNEKEKGTGESGTFLYFVLIFSITNT</sequence>
<dbReference type="AlphaFoldDB" id="A0A366ENX3"/>